<dbReference type="AlphaFoldDB" id="A0A532V1H8"/>
<dbReference type="PANTHER" id="PTHR33360:SF2">
    <property type="entry name" value="TRANSPOSASE FOR INSERTION SEQUENCE ELEMENT IS200"/>
    <property type="match status" value="1"/>
</dbReference>
<dbReference type="Proteomes" id="UP000319619">
    <property type="component" value="Unassembled WGS sequence"/>
</dbReference>
<dbReference type="SUPFAM" id="SSF143422">
    <property type="entry name" value="Transposase IS200-like"/>
    <property type="match status" value="1"/>
</dbReference>
<evidence type="ECO:0000313" key="2">
    <source>
        <dbReference type="EMBL" id="TKJ41061.1"/>
    </source>
</evidence>
<gene>
    <name evidence="2" type="ORF">CEE37_05185</name>
</gene>
<dbReference type="InterPro" id="IPR002686">
    <property type="entry name" value="Transposase_17"/>
</dbReference>
<dbReference type="Pfam" id="PF01797">
    <property type="entry name" value="Y1_Tnp"/>
    <property type="match status" value="1"/>
</dbReference>
<dbReference type="GO" id="GO:0006313">
    <property type="term" value="P:DNA transposition"/>
    <property type="evidence" value="ECO:0007669"/>
    <property type="project" value="InterPro"/>
</dbReference>
<protein>
    <submittedName>
        <fullName evidence="2">Transposase</fullName>
    </submittedName>
</protein>
<name>A0A532V1H8_UNCL8</name>
<dbReference type="GO" id="GO:0003677">
    <property type="term" value="F:DNA binding"/>
    <property type="evidence" value="ECO:0007669"/>
    <property type="project" value="InterPro"/>
</dbReference>
<feature type="domain" description="Transposase IS200-like" evidence="1">
    <location>
        <begin position="5"/>
        <end position="119"/>
    </location>
</feature>
<dbReference type="GO" id="GO:0004803">
    <property type="term" value="F:transposase activity"/>
    <property type="evidence" value="ECO:0007669"/>
    <property type="project" value="InterPro"/>
</dbReference>
<dbReference type="EMBL" id="NJBN01000003">
    <property type="protein sequence ID" value="TKJ41061.1"/>
    <property type="molecule type" value="Genomic_DNA"/>
</dbReference>
<dbReference type="Gene3D" id="3.30.70.1290">
    <property type="entry name" value="Transposase IS200-like"/>
    <property type="match status" value="1"/>
</dbReference>
<evidence type="ECO:0000259" key="1">
    <source>
        <dbReference type="SMART" id="SM01321"/>
    </source>
</evidence>
<sequence length="146" mass="16732">MAHTFISCICHVVFATKERAPIISPALRDRLYPYFGALARDHHIGLFAVGGIEDHVHLLVSIPSTMSVSQTVKIFKGASSRWIHQEFDYMIDFAWQGGYGAFSVSRSLHTQVKSYIENQLDHHQKMTYEEEMRILLLKHEFSSQHG</sequence>
<proteinExistence type="predicted"/>
<evidence type="ECO:0000313" key="3">
    <source>
        <dbReference type="Proteomes" id="UP000319619"/>
    </source>
</evidence>
<dbReference type="SMART" id="SM01321">
    <property type="entry name" value="Y1_Tnp"/>
    <property type="match status" value="1"/>
</dbReference>
<organism evidence="2 3">
    <name type="scientific">candidate division LCP-89 bacterium B3_LCP</name>
    <dbReference type="NCBI Taxonomy" id="2012998"/>
    <lineage>
        <taxon>Bacteria</taxon>
        <taxon>Pseudomonadati</taxon>
        <taxon>Bacteria division LCP-89</taxon>
    </lineage>
</organism>
<dbReference type="InterPro" id="IPR036515">
    <property type="entry name" value="Transposase_17_sf"/>
</dbReference>
<dbReference type="PANTHER" id="PTHR33360">
    <property type="entry name" value="TRANSPOSASE FOR INSERTION SEQUENCE ELEMENT IS200"/>
    <property type="match status" value="1"/>
</dbReference>
<comment type="caution">
    <text evidence="2">The sequence shown here is derived from an EMBL/GenBank/DDBJ whole genome shotgun (WGS) entry which is preliminary data.</text>
</comment>
<reference evidence="2 3" key="1">
    <citation type="submission" date="2017-06" db="EMBL/GenBank/DDBJ databases">
        <title>Novel microbial phyla capable of carbon fixation and sulfur reduction in deep-sea sediments.</title>
        <authorList>
            <person name="Huang J."/>
            <person name="Baker B."/>
            <person name="Wang Y."/>
        </authorList>
    </citation>
    <scope>NUCLEOTIDE SEQUENCE [LARGE SCALE GENOMIC DNA]</scope>
    <source>
        <strain evidence="2">B3_LCP</strain>
    </source>
</reference>
<accession>A0A532V1H8</accession>
<dbReference type="NCBIfam" id="NF033573">
    <property type="entry name" value="transpos_IS200"/>
    <property type="match status" value="1"/>
</dbReference>